<protein>
    <submittedName>
        <fullName evidence="1">Uncharacterized protein</fullName>
    </submittedName>
</protein>
<evidence type="ECO:0000313" key="2">
    <source>
        <dbReference type="Proteomes" id="UP000769157"/>
    </source>
</evidence>
<keyword evidence="2" id="KW-1185">Reference proteome</keyword>
<sequence>MLKMEEALVWGDPKLDTLDADRLILNGRILEGRYAWSLCASDLSGLEYGTLYTIRSSGSSSSERKSTASTISDPWSISARQKFQRDTTRMDVSENEQRALSNNGIFVWPDRTSEHRAHGAGIVCTRALFAVLLESRSRACVTLTNSSVVQSSPGSENGLPERDGLENFNVFSLEMLHTPTLSTTATHSSKQVLEIEAKSFKRIATALEPSKRIAAVSPTEPTGSRVWIKCRSSKLVVLLFLLRVAQYVIRFLQLVELLLGSLFLVDVWVLLDFLVLCSSSSVLSVTTSFPSSSYCRLAVTDSAPSLSLVNSLVILPFGPQIKNPTFLETYSSKSLRNLIHSYFSINESSSLTFIKFSFLDSHLARKSSSAGVNNVEFRTIGCLVASKSGCFLFSSTSSKLSGNRSLMISSLERSPSSIAEMKACVFSSRNKMACDLRNLVWLFGALLLWEKGNDELNNVDCNVLSCLRLESDLVGSKFCGGQKTSRNASFKKKNPRSISPSVASKKVARFTLRSVPSMVSSLPRKKSGAASPYFQTPKVTFSKVKNGLSSELYTLFVVSNSSIKLPKAIPAKESRLETSSIIFWYGPCEMILRICVAKLSRTGRVFMSS</sequence>
<dbReference type="AlphaFoldDB" id="A0A9P8T213"/>
<organism evidence="1 2">
    <name type="scientific">Ogataea philodendri</name>
    <dbReference type="NCBI Taxonomy" id="1378263"/>
    <lineage>
        <taxon>Eukaryota</taxon>
        <taxon>Fungi</taxon>
        <taxon>Dikarya</taxon>
        <taxon>Ascomycota</taxon>
        <taxon>Saccharomycotina</taxon>
        <taxon>Pichiomycetes</taxon>
        <taxon>Pichiales</taxon>
        <taxon>Pichiaceae</taxon>
        <taxon>Ogataea</taxon>
    </lineage>
</organism>
<name>A0A9P8T213_9ASCO</name>
<dbReference type="GeneID" id="70237332"/>
<dbReference type="RefSeq" id="XP_046059801.1">
    <property type="nucleotide sequence ID" value="XM_046206545.1"/>
</dbReference>
<dbReference type="OrthoDB" id="10677391at2759"/>
<proteinExistence type="predicted"/>
<gene>
    <name evidence="1" type="ORF">OGAPHI_005368</name>
</gene>
<reference evidence="1" key="2">
    <citation type="submission" date="2021-01" db="EMBL/GenBank/DDBJ databases">
        <authorList>
            <person name="Schikora-Tamarit M.A."/>
        </authorList>
    </citation>
    <scope>NUCLEOTIDE SEQUENCE</scope>
    <source>
        <strain evidence="1">CBS6075</strain>
    </source>
</reference>
<reference evidence="1" key="1">
    <citation type="journal article" date="2021" name="Open Biol.">
        <title>Shared evolutionary footprints suggest mitochondrial oxidative damage underlies multiple complex I losses in fungi.</title>
        <authorList>
            <person name="Schikora-Tamarit M.A."/>
            <person name="Marcet-Houben M."/>
            <person name="Nosek J."/>
            <person name="Gabaldon T."/>
        </authorList>
    </citation>
    <scope>NUCLEOTIDE SEQUENCE</scope>
    <source>
        <strain evidence="1">CBS6075</strain>
    </source>
</reference>
<evidence type="ECO:0000313" key="1">
    <source>
        <dbReference type="EMBL" id="KAH3663378.1"/>
    </source>
</evidence>
<dbReference type="EMBL" id="JAEUBE010000375">
    <property type="protein sequence ID" value="KAH3663378.1"/>
    <property type="molecule type" value="Genomic_DNA"/>
</dbReference>
<dbReference type="Proteomes" id="UP000769157">
    <property type="component" value="Unassembled WGS sequence"/>
</dbReference>
<comment type="caution">
    <text evidence="1">The sequence shown here is derived from an EMBL/GenBank/DDBJ whole genome shotgun (WGS) entry which is preliminary data.</text>
</comment>
<accession>A0A9P8T213</accession>